<comment type="caution">
    <text evidence="2">The sequence shown here is derived from an EMBL/GenBank/DDBJ whole genome shotgun (WGS) entry which is preliminary data.</text>
</comment>
<feature type="coiled-coil region" evidence="1">
    <location>
        <begin position="244"/>
        <end position="271"/>
    </location>
</feature>
<evidence type="ECO:0000313" key="3">
    <source>
        <dbReference type="Proteomes" id="UP001182556"/>
    </source>
</evidence>
<gene>
    <name evidence="2" type="ORF">DB88DRAFT_495999</name>
</gene>
<name>A0AAD9CVA3_PAPLA</name>
<proteinExistence type="predicted"/>
<dbReference type="PANTHER" id="PTHR47381:SF3">
    <property type="entry name" value="ALPHA_BETA-HYDROLASES SUPERFAMILY PROTEIN"/>
    <property type="match status" value="1"/>
</dbReference>
<organism evidence="2 3">
    <name type="scientific">Papiliotrema laurentii</name>
    <name type="common">Cryptococcus laurentii</name>
    <dbReference type="NCBI Taxonomy" id="5418"/>
    <lineage>
        <taxon>Eukaryota</taxon>
        <taxon>Fungi</taxon>
        <taxon>Dikarya</taxon>
        <taxon>Basidiomycota</taxon>
        <taxon>Agaricomycotina</taxon>
        <taxon>Tremellomycetes</taxon>
        <taxon>Tremellales</taxon>
        <taxon>Rhynchogastremaceae</taxon>
        <taxon>Papiliotrema</taxon>
    </lineage>
</organism>
<evidence type="ECO:0000313" key="2">
    <source>
        <dbReference type="EMBL" id="KAK1922696.1"/>
    </source>
</evidence>
<dbReference type="GO" id="GO:0016787">
    <property type="term" value="F:hydrolase activity"/>
    <property type="evidence" value="ECO:0007669"/>
    <property type="project" value="UniProtKB-KW"/>
</dbReference>
<dbReference type="PANTHER" id="PTHR47381">
    <property type="entry name" value="ALPHA/BETA-HYDROLASES SUPERFAMILY PROTEIN"/>
    <property type="match status" value="1"/>
</dbReference>
<accession>A0AAD9CVA3</accession>
<reference evidence="2" key="1">
    <citation type="submission" date="2023-02" db="EMBL/GenBank/DDBJ databases">
        <title>Identification and recombinant expression of a fungal hydrolase from Papiliotrema laurentii that hydrolyzes apple cutin and clears colloidal polyester polyurethane.</title>
        <authorList>
            <consortium name="DOE Joint Genome Institute"/>
            <person name="Roman V.A."/>
            <person name="Bojanowski C."/>
            <person name="Crable B.R."/>
            <person name="Wagner D.N."/>
            <person name="Hung C.S."/>
            <person name="Nadeau L.J."/>
            <person name="Schratz L."/>
            <person name="Haridas S."/>
            <person name="Pangilinan J."/>
            <person name="Lipzen A."/>
            <person name="Na H."/>
            <person name="Yan M."/>
            <person name="Ng V."/>
            <person name="Grigoriev I.V."/>
            <person name="Spatafora J.W."/>
            <person name="Barlow D."/>
            <person name="Biffinger J."/>
            <person name="Kelley-Loughnane N."/>
            <person name="Varaljay V.A."/>
            <person name="Crookes-Goodson W.J."/>
        </authorList>
    </citation>
    <scope>NUCLEOTIDE SEQUENCE</scope>
    <source>
        <strain evidence="2">5307AH</strain>
    </source>
</reference>
<keyword evidence="3" id="KW-1185">Reference proteome</keyword>
<protein>
    <submittedName>
        <fullName evidence="2">Alpha/Beta hydrolase protein</fullName>
    </submittedName>
</protein>
<dbReference type="Gene3D" id="3.40.50.1820">
    <property type="entry name" value="alpha/beta hydrolase"/>
    <property type="match status" value="1"/>
</dbReference>
<dbReference type="AlphaFoldDB" id="A0AAD9CVA3"/>
<dbReference type="EMBL" id="JAODAN010000008">
    <property type="protein sequence ID" value="KAK1922696.1"/>
    <property type="molecule type" value="Genomic_DNA"/>
</dbReference>
<sequence>MSPIPESTDYPSLRLGHPTTSCTSVNIVGLDVKVYGLDEVKHSSLPLAAVIATHGRCNNQKQMAHLAHGLLGHISVLAQDHPRTRDVIVVTVDQRNHGDRTVDRTANLAYDKNPNHLVDMAACVVGGCHDVSFIIDFLGSYLFPEGNKRIDEWIATGISLGGNLTYRLLQIEPRINIAIPIIGLPWDVFRIYLQARAESMGLAFSPPLYPPALRPILESTRPDGCYKRKKILSIHGSIDNLVPYDKGERQIKQAQREAKESGGEMEIYVQEGAGHVVTPEMIEKTAEWVWRWAVKGQQGRM</sequence>
<dbReference type="SUPFAM" id="SSF53474">
    <property type="entry name" value="alpha/beta-Hydrolases"/>
    <property type="match status" value="1"/>
</dbReference>
<evidence type="ECO:0000256" key="1">
    <source>
        <dbReference type="SAM" id="Coils"/>
    </source>
</evidence>
<keyword evidence="1" id="KW-0175">Coiled coil</keyword>
<dbReference type="Proteomes" id="UP001182556">
    <property type="component" value="Unassembled WGS sequence"/>
</dbReference>
<keyword evidence="2" id="KW-0378">Hydrolase</keyword>
<dbReference type="InterPro" id="IPR029058">
    <property type="entry name" value="AB_hydrolase_fold"/>
</dbReference>